<protein>
    <submittedName>
        <fullName evidence="5">Uncharacterized protein</fullName>
    </submittedName>
</protein>
<dbReference type="PROSITE" id="PS50088">
    <property type="entry name" value="ANK_REPEAT"/>
    <property type="match status" value="1"/>
</dbReference>
<keyword evidence="1" id="KW-0677">Repeat</keyword>
<dbReference type="AlphaFoldDB" id="A0A915LB06"/>
<name>A0A915LB06_ROMCU</name>
<evidence type="ECO:0000256" key="1">
    <source>
        <dbReference type="ARBA" id="ARBA00022737"/>
    </source>
</evidence>
<sequence length="91" mass="10621">MSFKLDIMEAIKREDYSRVKEILLEDDDDQENSNLADTDGCTPLILASILGNLEICQLLINKKVDLNRKDKIKGWTALMQACFFRYKFKKF</sequence>
<feature type="repeat" description="ANK" evidence="3">
    <location>
        <begin position="39"/>
        <end position="71"/>
    </location>
</feature>
<dbReference type="InterPro" id="IPR002110">
    <property type="entry name" value="Ankyrin_rpt"/>
</dbReference>
<dbReference type="PROSITE" id="PS50297">
    <property type="entry name" value="ANK_REP_REGION"/>
    <property type="match status" value="1"/>
</dbReference>
<evidence type="ECO:0000313" key="4">
    <source>
        <dbReference type="Proteomes" id="UP000887565"/>
    </source>
</evidence>
<dbReference type="Proteomes" id="UP000887565">
    <property type="component" value="Unplaced"/>
</dbReference>
<keyword evidence="4" id="KW-1185">Reference proteome</keyword>
<dbReference type="WBParaSite" id="nRc.2.0.1.t48315-RA">
    <property type="protein sequence ID" value="nRc.2.0.1.t48315-RA"/>
    <property type="gene ID" value="nRc.2.0.1.g48315"/>
</dbReference>
<evidence type="ECO:0000256" key="2">
    <source>
        <dbReference type="ARBA" id="ARBA00023043"/>
    </source>
</evidence>
<dbReference type="Gene3D" id="1.25.40.20">
    <property type="entry name" value="Ankyrin repeat-containing domain"/>
    <property type="match status" value="1"/>
</dbReference>
<evidence type="ECO:0000256" key="3">
    <source>
        <dbReference type="PROSITE-ProRule" id="PRU00023"/>
    </source>
</evidence>
<evidence type="ECO:0000313" key="5">
    <source>
        <dbReference type="WBParaSite" id="nRc.2.0.1.t48315-RA"/>
    </source>
</evidence>
<keyword evidence="2 3" id="KW-0040">ANK repeat</keyword>
<dbReference type="InterPro" id="IPR036770">
    <property type="entry name" value="Ankyrin_rpt-contain_sf"/>
</dbReference>
<dbReference type="InterPro" id="IPR050776">
    <property type="entry name" value="Ank_Repeat/CDKN_Inhibitor"/>
</dbReference>
<accession>A0A915LB06</accession>
<dbReference type="PANTHER" id="PTHR24201">
    <property type="entry name" value="ANK_REP_REGION DOMAIN-CONTAINING PROTEIN"/>
    <property type="match status" value="1"/>
</dbReference>
<reference evidence="5" key="1">
    <citation type="submission" date="2022-11" db="UniProtKB">
        <authorList>
            <consortium name="WormBaseParasite"/>
        </authorList>
    </citation>
    <scope>IDENTIFICATION</scope>
</reference>
<proteinExistence type="predicted"/>
<organism evidence="4 5">
    <name type="scientific">Romanomermis culicivorax</name>
    <name type="common">Nematode worm</name>
    <dbReference type="NCBI Taxonomy" id="13658"/>
    <lineage>
        <taxon>Eukaryota</taxon>
        <taxon>Metazoa</taxon>
        <taxon>Ecdysozoa</taxon>
        <taxon>Nematoda</taxon>
        <taxon>Enoplea</taxon>
        <taxon>Dorylaimia</taxon>
        <taxon>Mermithida</taxon>
        <taxon>Mermithoidea</taxon>
        <taxon>Mermithidae</taxon>
        <taxon>Romanomermis</taxon>
    </lineage>
</organism>
<dbReference type="SMART" id="SM00248">
    <property type="entry name" value="ANK"/>
    <property type="match status" value="1"/>
</dbReference>
<dbReference type="SUPFAM" id="SSF48403">
    <property type="entry name" value="Ankyrin repeat"/>
    <property type="match status" value="1"/>
</dbReference>
<dbReference type="Pfam" id="PF12796">
    <property type="entry name" value="Ank_2"/>
    <property type="match status" value="1"/>
</dbReference>